<protein>
    <submittedName>
        <fullName evidence="2">Unannotated protein</fullName>
    </submittedName>
</protein>
<sequence length="148" mass="16745">MVRRSSGGARKKSYRSRNLNFNRHQGSGRTFAIAAVFFALALFLAPPIKNYFTQRAQISALESQLSSDYKALEEARKELTLWQDPEYIKSQARERLHFVMPGERQYIVTGGEETADSANGDINVVENLPEGQPWYTRMIASITEAGKQ</sequence>
<accession>A0A6J7F826</accession>
<proteinExistence type="predicted"/>
<feature type="compositionally biased region" description="Basic residues" evidence="1">
    <location>
        <begin position="1"/>
        <end position="15"/>
    </location>
</feature>
<evidence type="ECO:0000313" key="2">
    <source>
        <dbReference type="EMBL" id="CAB4889794.1"/>
    </source>
</evidence>
<organism evidence="2">
    <name type="scientific">freshwater metagenome</name>
    <dbReference type="NCBI Taxonomy" id="449393"/>
    <lineage>
        <taxon>unclassified sequences</taxon>
        <taxon>metagenomes</taxon>
        <taxon>ecological metagenomes</taxon>
    </lineage>
</organism>
<dbReference type="AlphaFoldDB" id="A0A6J7F826"/>
<feature type="region of interest" description="Disordered" evidence="1">
    <location>
        <begin position="1"/>
        <end position="21"/>
    </location>
</feature>
<reference evidence="2" key="1">
    <citation type="submission" date="2020-05" db="EMBL/GenBank/DDBJ databases">
        <authorList>
            <person name="Chiriac C."/>
            <person name="Salcher M."/>
            <person name="Ghai R."/>
            <person name="Kavagutti S V."/>
        </authorList>
    </citation>
    <scope>NUCLEOTIDE SEQUENCE</scope>
</reference>
<dbReference type="InterPro" id="IPR007060">
    <property type="entry name" value="FtsL/DivIC"/>
</dbReference>
<gene>
    <name evidence="2" type="ORF">UFOPK3482_01179</name>
</gene>
<evidence type="ECO:0000256" key="1">
    <source>
        <dbReference type="SAM" id="MobiDB-lite"/>
    </source>
</evidence>
<dbReference type="Pfam" id="PF04977">
    <property type="entry name" value="DivIC"/>
    <property type="match status" value="1"/>
</dbReference>
<name>A0A6J7F826_9ZZZZ</name>
<dbReference type="EMBL" id="CAFBLZ010000137">
    <property type="protein sequence ID" value="CAB4889794.1"/>
    <property type="molecule type" value="Genomic_DNA"/>
</dbReference>